<sequence length="98" mass="11432">MSAPVNIYNNFSLSISIILCSLFGGNSFDTKGIMLAIYRRLHCGCFFFLAFALFKLNIHKNTISFNSFPQFFNKLKIYYQDELKLEIKSREQLNFLRG</sequence>
<evidence type="ECO:0000313" key="2">
    <source>
        <dbReference type="EMBL" id="KOF99447.1"/>
    </source>
</evidence>
<keyword evidence="1" id="KW-0472">Membrane</keyword>
<feature type="transmembrane region" description="Helical" evidence="1">
    <location>
        <begin position="37"/>
        <end position="54"/>
    </location>
</feature>
<accession>A0A0L8IDA3</accession>
<dbReference type="AlphaFoldDB" id="A0A0L8IDA3"/>
<keyword evidence="1" id="KW-1133">Transmembrane helix</keyword>
<dbReference type="EMBL" id="KQ415958">
    <property type="protein sequence ID" value="KOF99447.1"/>
    <property type="molecule type" value="Genomic_DNA"/>
</dbReference>
<protein>
    <submittedName>
        <fullName evidence="2">Uncharacterized protein</fullName>
    </submittedName>
</protein>
<reference evidence="2" key="1">
    <citation type="submission" date="2015-07" db="EMBL/GenBank/DDBJ databases">
        <title>MeaNS - Measles Nucleotide Surveillance Program.</title>
        <authorList>
            <person name="Tran T."/>
            <person name="Druce J."/>
        </authorList>
    </citation>
    <scope>NUCLEOTIDE SEQUENCE</scope>
    <source>
        <strain evidence="2">UCB-OBI-ISO-001</strain>
        <tissue evidence="2">Gonad</tissue>
    </source>
</reference>
<feature type="transmembrane region" description="Helical" evidence="1">
    <location>
        <begin position="7"/>
        <end position="25"/>
    </location>
</feature>
<evidence type="ECO:0000256" key="1">
    <source>
        <dbReference type="SAM" id="Phobius"/>
    </source>
</evidence>
<organism evidence="2">
    <name type="scientific">Octopus bimaculoides</name>
    <name type="common">California two-spotted octopus</name>
    <dbReference type="NCBI Taxonomy" id="37653"/>
    <lineage>
        <taxon>Eukaryota</taxon>
        <taxon>Metazoa</taxon>
        <taxon>Spiralia</taxon>
        <taxon>Lophotrochozoa</taxon>
        <taxon>Mollusca</taxon>
        <taxon>Cephalopoda</taxon>
        <taxon>Coleoidea</taxon>
        <taxon>Octopodiformes</taxon>
        <taxon>Octopoda</taxon>
        <taxon>Incirrata</taxon>
        <taxon>Octopodidae</taxon>
        <taxon>Octopus</taxon>
    </lineage>
</organism>
<gene>
    <name evidence="2" type="ORF">OCBIM_22016205mg</name>
</gene>
<keyword evidence="1" id="KW-0812">Transmembrane</keyword>
<proteinExistence type="predicted"/>
<name>A0A0L8IDA3_OCTBM</name>